<accession>D6PJS2</accession>
<evidence type="ECO:0000313" key="1">
    <source>
        <dbReference type="EMBL" id="ADD95973.1"/>
    </source>
</evidence>
<dbReference type="EMBL" id="GU943112">
    <property type="protein sequence ID" value="ADD95973.1"/>
    <property type="molecule type" value="Genomic_DNA"/>
</dbReference>
<protein>
    <submittedName>
        <fullName evidence="1">Uncharacterized protein</fullName>
    </submittedName>
</protein>
<name>D6PJS2_9ZZZZ</name>
<sequence>MRDTKILSRFSEDSQKKWKEMQLFINLKKEVNHGANGTKEYVIKKVLTKAK</sequence>
<dbReference type="AlphaFoldDB" id="D6PJS2"/>
<reference evidence="1" key="1">
    <citation type="journal article" date="2010" name="ISME J.">
        <title>Metagenome of the Mediterranean deep chlorophyll maximum studied by direct and fosmid library 454 pyrosequencing.</title>
        <authorList>
            <person name="Ghai R."/>
            <person name="Martin-Cuadrado A.B."/>
            <person name="Molto A.G."/>
            <person name="Heredia I.G."/>
            <person name="Cabrera R."/>
            <person name="Martin J."/>
            <person name="Verdu M."/>
            <person name="Deschamps P."/>
            <person name="Moreira D."/>
            <person name="Lopez-Garcia P."/>
            <person name="Mira A."/>
            <person name="Rodriguez-Valera F."/>
        </authorList>
    </citation>
    <scope>NUCLEOTIDE SEQUENCE</scope>
</reference>
<organism evidence="1">
    <name type="scientific">uncultured organism MedDCM-OCT-S04-C100</name>
    <dbReference type="NCBI Taxonomy" id="743605"/>
    <lineage>
        <taxon>unclassified sequences</taxon>
        <taxon>environmental samples</taxon>
    </lineage>
</organism>
<proteinExistence type="predicted"/>